<dbReference type="OrthoDB" id="2017423at2759"/>
<feature type="compositionally biased region" description="Basic residues" evidence="1">
    <location>
        <begin position="52"/>
        <end position="65"/>
    </location>
</feature>
<dbReference type="EMBL" id="NBSK02000002">
    <property type="protein sequence ID" value="KAJ0219970.1"/>
    <property type="molecule type" value="Genomic_DNA"/>
</dbReference>
<dbReference type="GO" id="GO:0016607">
    <property type="term" value="C:nuclear speck"/>
    <property type="evidence" value="ECO:0007669"/>
    <property type="project" value="EnsemblPlants"/>
</dbReference>
<dbReference type="GO" id="GO:0005635">
    <property type="term" value="C:nuclear envelope"/>
    <property type="evidence" value="ECO:0007669"/>
    <property type="project" value="EnsemblPlants"/>
</dbReference>
<dbReference type="GO" id="GO:1900056">
    <property type="term" value="P:negative regulation of leaf senescence"/>
    <property type="evidence" value="ECO:0007669"/>
    <property type="project" value="EnsemblPlants"/>
</dbReference>
<feature type="compositionally biased region" description="Low complexity" evidence="1">
    <location>
        <begin position="81"/>
        <end position="95"/>
    </location>
</feature>
<dbReference type="GO" id="GO:0048573">
    <property type="term" value="P:photoperiodism, flowering"/>
    <property type="evidence" value="ECO:0007669"/>
    <property type="project" value="EnsemblPlants"/>
</dbReference>
<evidence type="ECO:0000256" key="1">
    <source>
        <dbReference type="SAM" id="MobiDB-lite"/>
    </source>
</evidence>
<proteinExistence type="predicted"/>
<dbReference type="GO" id="GO:0009627">
    <property type="term" value="P:systemic acquired resistance"/>
    <property type="evidence" value="ECO:0007669"/>
    <property type="project" value="EnsemblPlants"/>
</dbReference>
<feature type="compositionally biased region" description="Pro residues" evidence="1">
    <location>
        <begin position="1"/>
        <end position="19"/>
    </location>
</feature>
<protein>
    <recommendedName>
        <fullName evidence="5">Protein CPR-5</fullName>
    </recommendedName>
</protein>
<dbReference type="Proteomes" id="UP000235145">
    <property type="component" value="Unassembled WGS sequence"/>
</dbReference>
<evidence type="ECO:0000313" key="3">
    <source>
        <dbReference type="EMBL" id="KAJ0219970.1"/>
    </source>
</evidence>
<dbReference type="GO" id="GO:0010150">
    <property type="term" value="P:leaf senescence"/>
    <property type="evidence" value="ECO:0007669"/>
    <property type="project" value="EnsemblPlants"/>
</dbReference>
<dbReference type="GO" id="GO:0009723">
    <property type="term" value="P:response to ethylene"/>
    <property type="evidence" value="ECO:0007669"/>
    <property type="project" value="EnsemblPlants"/>
</dbReference>
<dbReference type="AlphaFoldDB" id="A0A9R1XM58"/>
<dbReference type="InterPro" id="IPR044708">
    <property type="entry name" value="CPR5"/>
</dbReference>
<dbReference type="GO" id="GO:0010090">
    <property type="term" value="P:trichome morphogenesis"/>
    <property type="evidence" value="ECO:0007669"/>
    <property type="project" value="EnsemblPlants"/>
</dbReference>
<keyword evidence="2" id="KW-0472">Membrane</keyword>
<organism evidence="3 4">
    <name type="scientific">Lactuca sativa</name>
    <name type="common">Garden lettuce</name>
    <dbReference type="NCBI Taxonomy" id="4236"/>
    <lineage>
        <taxon>Eukaryota</taxon>
        <taxon>Viridiplantae</taxon>
        <taxon>Streptophyta</taxon>
        <taxon>Embryophyta</taxon>
        <taxon>Tracheophyta</taxon>
        <taxon>Spermatophyta</taxon>
        <taxon>Magnoliopsida</taxon>
        <taxon>eudicotyledons</taxon>
        <taxon>Gunneridae</taxon>
        <taxon>Pentapetalae</taxon>
        <taxon>asterids</taxon>
        <taxon>campanulids</taxon>
        <taxon>Asterales</taxon>
        <taxon>Asteraceae</taxon>
        <taxon>Cichorioideae</taxon>
        <taxon>Cichorieae</taxon>
        <taxon>Lactucinae</taxon>
        <taxon>Lactuca</taxon>
    </lineage>
</organism>
<keyword evidence="2" id="KW-0812">Transmembrane</keyword>
<feature type="transmembrane region" description="Helical" evidence="2">
    <location>
        <begin position="455"/>
        <end position="474"/>
    </location>
</feature>
<feature type="transmembrane region" description="Helical" evidence="2">
    <location>
        <begin position="425"/>
        <end position="443"/>
    </location>
</feature>
<feature type="region of interest" description="Disordered" evidence="1">
    <location>
        <begin position="1"/>
        <end position="123"/>
    </location>
</feature>
<evidence type="ECO:0000256" key="2">
    <source>
        <dbReference type="SAM" id="Phobius"/>
    </source>
</evidence>
<dbReference type="GO" id="GO:0003729">
    <property type="term" value="F:mRNA binding"/>
    <property type="evidence" value="ECO:0007669"/>
    <property type="project" value="EnsemblPlants"/>
</dbReference>
<reference evidence="3 4" key="1">
    <citation type="journal article" date="2017" name="Nat. Commun.">
        <title>Genome assembly with in vitro proximity ligation data and whole-genome triplication in lettuce.</title>
        <authorList>
            <person name="Reyes-Chin-Wo S."/>
            <person name="Wang Z."/>
            <person name="Yang X."/>
            <person name="Kozik A."/>
            <person name="Arikit S."/>
            <person name="Song C."/>
            <person name="Xia L."/>
            <person name="Froenicke L."/>
            <person name="Lavelle D.O."/>
            <person name="Truco M.J."/>
            <person name="Xia R."/>
            <person name="Zhu S."/>
            <person name="Xu C."/>
            <person name="Xu H."/>
            <person name="Xu X."/>
            <person name="Cox K."/>
            <person name="Korf I."/>
            <person name="Meyers B.C."/>
            <person name="Michelmore R.W."/>
        </authorList>
    </citation>
    <scope>NUCLEOTIDE SEQUENCE [LARGE SCALE GENOMIC DNA]</scope>
    <source>
        <strain evidence="4">cv. Salinas</strain>
        <tissue evidence="3">Seedlings</tissue>
    </source>
</reference>
<accession>A0A9R1XM58</accession>
<keyword evidence="2" id="KW-1133">Transmembrane helix</keyword>
<name>A0A9R1XM58_LACSA</name>
<dbReference type="Gramene" id="rna-gnl|WGS:NBSK|LSAT_2X65461_mrna">
    <property type="protein sequence ID" value="cds-PLY80483.1"/>
    <property type="gene ID" value="gene-LSAT_2X65461"/>
</dbReference>
<feature type="compositionally biased region" description="Polar residues" evidence="1">
    <location>
        <begin position="25"/>
        <end position="37"/>
    </location>
</feature>
<keyword evidence="4" id="KW-1185">Reference proteome</keyword>
<dbReference type="PANTHER" id="PTHR35322:SF2">
    <property type="entry name" value="PROTEIN CPR-5"/>
    <property type="match status" value="1"/>
</dbReference>
<sequence>MESPPSPPLPLPLPLPPPIEADVDSTANPNSGASNLTVEKHTEPNSATHATVIKKKMKNKKKRKDVPKSHTEVSSDPPQQSLNSISSSSTSSSFHPRSKGIRLSSNRRNPRVLSSPVSQRHEGTEADALALPLGMSIAAFVAQVLEKKEATGEKMSIDHLSQICTLAVKESLSHVFGNKFDYFVSNFERSFQSTLMTLRVINETSENSKRSYQHVEGSSTYDFHFDMKENTATSQEQATIVSEYEENTHRDPVSNELAILHDPRIGQQLTLSTPNRHHMLSTFERSLSEQVRSNDLKAFELSLTMQKMKLKEAQIAVNCDSNILERFKLSMGISKANFRAEKFKTELEDSRHAQLLKKCADCLVAGLLIMLAGLAYGTYIHSYEKLIEATESCTPIKGSNSWWIPKPMATFSSGFQTLRCQVQVIVRWLFGLLMIGAITYVLLRRSGSTNQTMPITFILLLLGGVCGVAGKFCIDTLGGSGYRWLIYWEVLCLVHFFSNICTSMLFRILHGPVAVTVTDGSISSKLFPYWFRRLVFYAVVLVYLPLACGMIPFAGPVEWFRHFGSIVMGRVVGPDE</sequence>
<dbReference type="GO" id="GO:0005783">
    <property type="term" value="C:endoplasmic reticulum"/>
    <property type="evidence" value="ECO:0007669"/>
    <property type="project" value="EnsemblPlants"/>
</dbReference>
<evidence type="ECO:0000313" key="4">
    <source>
        <dbReference type="Proteomes" id="UP000235145"/>
    </source>
</evidence>
<gene>
    <name evidence="3" type="ORF">LSAT_V11C200073600</name>
</gene>
<feature type="transmembrane region" description="Helical" evidence="2">
    <location>
        <begin position="486"/>
        <end position="506"/>
    </location>
</feature>
<evidence type="ECO:0008006" key="5">
    <source>
        <dbReference type="Google" id="ProtNLM"/>
    </source>
</evidence>
<comment type="caution">
    <text evidence="3">The sequence shown here is derived from an EMBL/GenBank/DDBJ whole genome shotgun (WGS) entry which is preliminary data.</text>
</comment>
<dbReference type="PANTHER" id="PTHR35322">
    <property type="entry name" value="PROTEIN CPR-5"/>
    <property type="match status" value="1"/>
</dbReference>
<feature type="transmembrane region" description="Helical" evidence="2">
    <location>
        <begin position="534"/>
        <end position="555"/>
    </location>
</feature>